<dbReference type="Gene3D" id="3.90.550.10">
    <property type="entry name" value="Spore Coat Polysaccharide Biosynthesis Protein SpsA, Chain A"/>
    <property type="match status" value="1"/>
</dbReference>
<dbReference type="PANTHER" id="PTHR42883:SF2">
    <property type="entry name" value="THYMIDYLYLTRANSFERASE"/>
    <property type="match status" value="1"/>
</dbReference>
<dbReference type="OrthoDB" id="9803871at2"/>
<sequence length="344" mass="38500">MKGVILCAGKGTRMQPFSSTVPKTLLPILNQPILYHCINKMKEVGIREIGIVIHPRQKMIIDYVSAYKGEVTIKYMYQAKPLGIAHALIQVQSFVGDDSFVLMLGDNLIMEPLHTLIQAYQGHKGSILLSQVENASDYGIAEIKNERIIKVEEKPEKPKSNLAIIGTYMLDSSIFEAIQHITPSKRGEYEITDAIQWMIEQGYSISYSITEKPYTDVGTIERWLDANQWTLTEQLGHKVQVGKNTTLENCILQGPVLIGNNCTIKNAVIGPYVSIQDDSMLTDCMVENSICLQNTKIANVQSLICRSIFGQKTIVQGIPNETEHVHFIIGDHSQISILTKPNER</sequence>
<keyword evidence="2" id="KW-0548">Nucleotidyltransferase</keyword>
<dbReference type="Gene3D" id="2.160.10.10">
    <property type="entry name" value="Hexapeptide repeat proteins"/>
    <property type="match status" value="1"/>
</dbReference>
<feature type="domain" description="Nucleotidyl transferase" evidence="1">
    <location>
        <begin position="2"/>
        <end position="230"/>
    </location>
</feature>
<keyword evidence="5" id="KW-1185">Reference proteome</keyword>
<dbReference type="InterPro" id="IPR005835">
    <property type="entry name" value="NTP_transferase_dom"/>
</dbReference>
<dbReference type="EMBL" id="CP080764">
    <property type="protein sequence ID" value="QYY41334.1"/>
    <property type="molecule type" value="Genomic_DNA"/>
</dbReference>
<dbReference type="InterPro" id="IPR029044">
    <property type="entry name" value="Nucleotide-diphossugar_trans"/>
</dbReference>
<dbReference type="InterPro" id="IPR005908">
    <property type="entry name" value="G1P_thy_trans_l"/>
</dbReference>
<name>A0A1G7Y2B3_ANETH</name>
<reference evidence="3 4" key="1">
    <citation type="submission" date="2016-10" db="EMBL/GenBank/DDBJ databases">
        <authorList>
            <person name="de Groot N.N."/>
        </authorList>
    </citation>
    <scope>NUCLEOTIDE SEQUENCE [LARGE SCALE GENOMIC DNA]</scope>
    <source>
        <strain evidence="3 4">L 420-91</strain>
    </source>
</reference>
<keyword evidence="3" id="KW-0808">Transferase</keyword>
<evidence type="ECO:0000259" key="1">
    <source>
        <dbReference type="Pfam" id="PF00483"/>
    </source>
</evidence>
<proteinExistence type="predicted"/>
<gene>
    <name evidence="2" type="ORF">K3F53_10265</name>
    <name evidence="3" type="ORF">SAMN04489735_100587</name>
</gene>
<dbReference type="CDD" id="cd04189">
    <property type="entry name" value="G1P_TT_long"/>
    <property type="match status" value="1"/>
</dbReference>
<dbReference type="Proteomes" id="UP000826616">
    <property type="component" value="Chromosome"/>
</dbReference>
<dbReference type="EC" id="2.7.7.24" evidence="2"/>
<dbReference type="PANTHER" id="PTHR42883">
    <property type="entry name" value="GLUCOSE-1-PHOSPHATE THYMIDYLTRANSFERASE"/>
    <property type="match status" value="1"/>
</dbReference>
<accession>A0A1G7Y2B3</accession>
<evidence type="ECO:0000313" key="3">
    <source>
        <dbReference type="EMBL" id="SDG90642.1"/>
    </source>
</evidence>
<evidence type="ECO:0000313" key="4">
    <source>
        <dbReference type="Proteomes" id="UP000198956"/>
    </source>
</evidence>
<dbReference type="GeneID" id="97141753"/>
<dbReference type="AlphaFoldDB" id="A0A1G7Y2B3"/>
<dbReference type="GO" id="GO:0008879">
    <property type="term" value="F:glucose-1-phosphate thymidylyltransferase activity"/>
    <property type="evidence" value="ECO:0007669"/>
    <property type="project" value="UniProtKB-EC"/>
</dbReference>
<protein>
    <submittedName>
        <fullName evidence="3">Glucose-1-phosphate thymidylyltransferase</fullName>
        <ecNumber evidence="2">2.7.7.24</ecNumber>
    </submittedName>
</protein>
<dbReference type="RefSeq" id="WP_091260049.1">
    <property type="nucleotide sequence ID" value="NZ_CP080764.1"/>
</dbReference>
<evidence type="ECO:0000313" key="2">
    <source>
        <dbReference type="EMBL" id="QYY41334.1"/>
    </source>
</evidence>
<dbReference type="Proteomes" id="UP000198956">
    <property type="component" value="Unassembled WGS sequence"/>
</dbReference>
<dbReference type="SUPFAM" id="SSF53448">
    <property type="entry name" value="Nucleotide-diphospho-sugar transferases"/>
    <property type="match status" value="1"/>
</dbReference>
<evidence type="ECO:0000313" key="5">
    <source>
        <dbReference type="Proteomes" id="UP000826616"/>
    </source>
</evidence>
<dbReference type="EMBL" id="FNDE01000005">
    <property type="protein sequence ID" value="SDG90642.1"/>
    <property type="molecule type" value="Genomic_DNA"/>
</dbReference>
<dbReference type="NCBIfam" id="TIGR01208">
    <property type="entry name" value="rmlA_long"/>
    <property type="match status" value="1"/>
</dbReference>
<reference evidence="2 5" key="2">
    <citation type="submission" date="2021-08" db="EMBL/GenBank/DDBJ databases">
        <title>Complete genome sequence of the strain Aneurinibacillus thermoaerophilus CCM 8960.</title>
        <authorList>
            <person name="Musilova J."/>
            <person name="Kourilova X."/>
            <person name="Pernicova I."/>
            <person name="Bezdicek M."/>
            <person name="Lengerova M."/>
            <person name="Obruca S."/>
            <person name="Sedlar K."/>
        </authorList>
    </citation>
    <scope>NUCLEOTIDE SEQUENCE [LARGE SCALE GENOMIC DNA]</scope>
    <source>
        <strain evidence="2 5">CCM 8960</strain>
    </source>
</reference>
<organism evidence="3 4">
    <name type="scientific">Aneurinibacillus thermoaerophilus</name>
    <dbReference type="NCBI Taxonomy" id="143495"/>
    <lineage>
        <taxon>Bacteria</taxon>
        <taxon>Bacillati</taxon>
        <taxon>Bacillota</taxon>
        <taxon>Bacilli</taxon>
        <taxon>Bacillales</taxon>
        <taxon>Paenibacillaceae</taxon>
        <taxon>Aneurinibacillus group</taxon>
        <taxon>Aneurinibacillus</taxon>
    </lineage>
</organism>
<dbReference type="Pfam" id="PF00483">
    <property type="entry name" value="NTP_transferase"/>
    <property type="match status" value="1"/>
</dbReference>